<dbReference type="InterPro" id="IPR005122">
    <property type="entry name" value="Uracil-DNA_glycosylase-like"/>
</dbReference>
<gene>
    <name evidence="2" type="ORF">C8D90_103226</name>
</gene>
<dbReference type="SUPFAM" id="SSF52141">
    <property type="entry name" value="Uracil-DNA glycosylase-like"/>
    <property type="match status" value="1"/>
</dbReference>
<comment type="caution">
    <text evidence="2">The sequence shown here is derived from an EMBL/GenBank/DDBJ whole genome shotgun (WGS) entry which is preliminary data.</text>
</comment>
<protein>
    <submittedName>
        <fullName evidence="2">Uracil DNA glycosylase superfamily protein</fullName>
    </submittedName>
</protein>
<dbReference type="Proteomes" id="UP000254848">
    <property type="component" value="Unassembled WGS sequence"/>
</dbReference>
<evidence type="ECO:0000259" key="1">
    <source>
        <dbReference type="Pfam" id="PF03167"/>
    </source>
</evidence>
<organism evidence="2 3">
    <name type="scientific">Enterobacillus tribolii</name>
    <dbReference type="NCBI Taxonomy" id="1487935"/>
    <lineage>
        <taxon>Bacteria</taxon>
        <taxon>Pseudomonadati</taxon>
        <taxon>Pseudomonadota</taxon>
        <taxon>Gammaproteobacteria</taxon>
        <taxon>Enterobacterales</taxon>
        <taxon>Hafniaceae</taxon>
        <taxon>Enterobacillus</taxon>
    </lineage>
</organism>
<dbReference type="Pfam" id="PF03167">
    <property type="entry name" value="UDG"/>
    <property type="match status" value="1"/>
</dbReference>
<proteinExistence type="predicted"/>
<evidence type="ECO:0000313" key="2">
    <source>
        <dbReference type="EMBL" id="RDK92833.1"/>
    </source>
</evidence>
<name>A0A370QV90_9GAMM</name>
<dbReference type="InterPro" id="IPR036895">
    <property type="entry name" value="Uracil-DNA_glycosylase-like_sf"/>
</dbReference>
<accession>A0A370QV90</accession>
<dbReference type="EMBL" id="QRAP01000003">
    <property type="protein sequence ID" value="RDK92833.1"/>
    <property type="molecule type" value="Genomic_DNA"/>
</dbReference>
<evidence type="ECO:0000313" key="3">
    <source>
        <dbReference type="Proteomes" id="UP000254848"/>
    </source>
</evidence>
<dbReference type="AlphaFoldDB" id="A0A370QV90"/>
<keyword evidence="3" id="KW-1185">Reference proteome</keyword>
<reference evidence="2 3" key="1">
    <citation type="submission" date="2018-07" db="EMBL/GenBank/DDBJ databases">
        <title>Genomic Encyclopedia of Type Strains, Phase IV (KMG-IV): sequencing the most valuable type-strain genomes for metagenomic binning, comparative biology and taxonomic classification.</title>
        <authorList>
            <person name="Goeker M."/>
        </authorList>
    </citation>
    <scope>NUCLEOTIDE SEQUENCE [LARGE SCALE GENOMIC DNA]</scope>
    <source>
        <strain evidence="2 3">DSM 103736</strain>
    </source>
</reference>
<dbReference type="RefSeq" id="WP_115458020.1">
    <property type="nucleotide sequence ID" value="NZ_QRAP01000003.1"/>
</dbReference>
<dbReference type="OrthoDB" id="1648625at2"/>
<sequence length="208" mass="22633">MNIRESLAPFITETFDAQAAEILAYLPAFPVDPGHIRAVIINETVAAQPALDFYGDAASPYQVSLLSLFHLAGAAVNSLEDITAGGIYLTSVLKCPKTCQTPGSAEVERYVPLLRRELALFPSLQAVMLAGDVARKAFNMLAKSETGKNALPAVSTYKLRHCELFWQGIRLLPAYIMTGDNLKIEKSKSTMCAEELAKLMRLLGGESR</sequence>
<feature type="domain" description="Uracil-DNA glycosylase-like" evidence="1">
    <location>
        <begin position="64"/>
        <end position="143"/>
    </location>
</feature>
<dbReference type="Gene3D" id="3.40.470.10">
    <property type="entry name" value="Uracil-DNA glycosylase-like domain"/>
    <property type="match status" value="1"/>
</dbReference>